<dbReference type="Proteomes" id="UP000549394">
    <property type="component" value="Unassembled WGS sequence"/>
</dbReference>
<reference evidence="4 5" key="1">
    <citation type="submission" date="2020-08" db="EMBL/GenBank/DDBJ databases">
        <authorList>
            <person name="Hejnol A."/>
        </authorList>
    </citation>
    <scope>NUCLEOTIDE SEQUENCE [LARGE SCALE GENOMIC DNA]</scope>
</reference>
<evidence type="ECO:0000313" key="5">
    <source>
        <dbReference type="Proteomes" id="UP000549394"/>
    </source>
</evidence>
<dbReference type="InterPro" id="IPR016187">
    <property type="entry name" value="CTDL_fold"/>
</dbReference>
<dbReference type="SUPFAM" id="SSF56436">
    <property type="entry name" value="C-type lectin-like"/>
    <property type="match status" value="2"/>
</dbReference>
<dbReference type="PANTHER" id="PTHR22802:SF396">
    <property type="entry name" value="C-TYPE LECTIN DOMAIN-CONTAINING PROTEIN"/>
    <property type="match status" value="1"/>
</dbReference>
<evidence type="ECO:0000256" key="2">
    <source>
        <dbReference type="SAM" id="Phobius"/>
    </source>
</evidence>
<dbReference type="PROSITE" id="PS50041">
    <property type="entry name" value="C_TYPE_LECTIN_2"/>
    <property type="match status" value="1"/>
</dbReference>
<feature type="compositionally biased region" description="Polar residues" evidence="1">
    <location>
        <begin position="452"/>
        <end position="480"/>
    </location>
</feature>
<name>A0A7I8V8F8_9ANNE</name>
<dbReference type="InterPro" id="IPR016186">
    <property type="entry name" value="C-type_lectin-like/link_sf"/>
</dbReference>
<evidence type="ECO:0000256" key="1">
    <source>
        <dbReference type="SAM" id="MobiDB-lite"/>
    </source>
</evidence>
<feature type="region of interest" description="Disordered" evidence="1">
    <location>
        <begin position="452"/>
        <end position="490"/>
    </location>
</feature>
<dbReference type="Gene3D" id="3.10.100.10">
    <property type="entry name" value="Mannose-Binding Protein A, subunit A"/>
    <property type="match status" value="2"/>
</dbReference>
<dbReference type="EMBL" id="CAJFCJ010000002">
    <property type="protein sequence ID" value="CAD5112510.1"/>
    <property type="molecule type" value="Genomic_DNA"/>
</dbReference>
<proteinExistence type="predicted"/>
<keyword evidence="2" id="KW-1133">Transmembrane helix</keyword>
<gene>
    <name evidence="4" type="ORF">DGYR_LOCUS1639</name>
</gene>
<dbReference type="OrthoDB" id="6040466at2759"/>
<feature type="domain" description="C-type lectin" evidence="3">
    <location>
        <begin position="298"/>
        <end position="405"/>
    </location>
</feature>
<accession>A0A7I8V8F8</accession>
<dbReference type="PANTHER" id="PTHR22802">
    <property type="entry name" value="C-TYPE LECTIN SUPERFAMILY MEMBER"/>
    <property type="match status" value="1"/>
</dbReference>
<comment type="caution">
    <text evidence="4">The sequence shown here is derived from an EMBL/GenBank/DDBJ whole genome shotgun (WGS) entry which is preliminary data.</text>
</comment>
<dbReference type="CDD" id="cd00037">
    <property type="entry name" value="CLECT"/>
    <property type="match status" value="2"/>
</dbReference>
<feature type="transmembrane region" description="Helical" evidence="2">
    <location>
        <begin position="7"/>
        <end position="24"/>
    </location>
</feature>
<evidence type="ECO:0000313" key="4">
    <source>
        <dbReference type="EMBL" id="CAD5112510.1"/>
    </source>
</evidence>
<keyword evidence="5" id="KW-1185">Reference proteome</keyword>
<dbReference type="SMART" id="SM00034">
    <property type="entry name" value="CLECT"/>
    <property type="match status" value="2"/>
</dbReference>
<dbReference type="Pfam" id="PF00059">
    <property type="entry name" value="Lectin_C"/>
    <property type="match status" value="1"/>
</dbReference>
<protein>
    <submittedName>
        <fullName evidence="4">DgyrCDS1724</fullName>
    </submittedName>
</protein>
<sequence length="504" mass="57715">MAANLSIVNLFYTFFILKILSIWVCSGQEIYCQDIWGSIGFGVVGSYKCFFIHPLNSPRRLRGVTWEVAKQFCETRGTKLAEINNFLEQFAISTKLREEFIKKKVPNSPQYFRIAGRESDAGDFHFLDGRLLKQQGCFITKLPIHVADSEEITPESCIEACKVKNKKYSGINQLGNIVSCFCGDVFSRGRAVRCTTRCFNLRHSPYNHEFFCGSNQDAHALAIYATFGAYSKFDYGQPSWKQNTSTDYHSCIVMKRFSGRFDDQRCFERGRSALCEIRETVESFCNSMNYMWLKEVQRCIKFKVQSFNSWFDARESCIRDKGDLSIVDDREYYQIASNILIKNYRINNFWIGAMNRRYTWDSTKTPITYSRFFHAESFSSKENCFAFDLAAQSEQGDISWVDLSCKDARDHGLICMLELNDPIKGDNDTTTVQTNIETSKLTTKTSQILTTEKSVPTTSTKISTKNPTSSKGYETSNSDESLTEHPITTVKVPTTEITQNFTIP</sequence>
<dbReference type="InterPro" id="IPR051004">
    <property type="entry name" value="DC-SIGN_domain-containing"/>
</dbReference>
<organism evidence="4 5">
    <name type="scientific">Dimorphilus gyrociliatus</name>
    <dbReference type="NCBI Taxonomy" id="2664684"/>
    <lineage>
        <taxon>Eukaryota</taxon>
        <taxon>Metazoa</taxon>
        <taxon>Spiralia</taxon>
        <taxon>Lophotrochozoa</taxon>
        <taxon>Annelida</taxon>
        <taxon>Polychaeta</taxon>
        <taxon>Polychaeta incertae sedis</taxon>
        <taxon>Dinophilidae</taxon>
        <taxon>Dimorphilus</taxon>
    </lineage>
</organism>
<keyword evidence="2" id="KW-0472">Membrane</keyword>
<dbReference type="AlphaFoldDB" id="A0A7I8V8F8"/>
<dbReference type="InterPro" id="IPR001304">
    <property type="entry name" value="C-type_lectin-like"/>
</dbReference>
<evidence type="ECO:0000259" key="3">
    <source>
        <dbReference type="PROSITE" id="PS50041"/>
    </source>
</evidence>
<keyword evidence="2" id="KW-0812">Transmembrane</keyword>